<reference evidence="14" key="1">
    <citation type="submission" date="2020-10" db="EMBL/GenBank/DDBJ databases">
        <authorList>
            <person name="Gilroy R."/>
        </authorList>
    </citation>
    <scope>NUCLEOTIDE SEQUENCE</scope>
    <source>
        <strain evidence="14">ChiSxjej1B13-7041</strain>
    </source>
</reference>
<dbReference type="InterPro" id="IPR048279">
    <property type="entry name" value="MdtK-like"/>
</dbReference>
<dbReference type="GO" id="GO:0042910">
    <property type="term" value="F:xenobiotic transmembrane transporter activity"/>
    <property type="evidence" value="ECO:0007669"/>
    <property type="project" value="InterPro"/>
</dbReference>
<evidence type="ECO:0000256" key="3">
    <source>
        <dbReference type="ARBA" id="ARBA00010199"/>
    </source>
</evidence>
<evidence type="ECO:0000256" key="1">
    <source>
        <dbReference type="ARBA" id="ARBA00003408"/>
    </source>
</evidence>
<dbReference type="InterPro" id="IPR002528">
    <property type="entry name" value="MATE_fam"/>
</dbReference>
<protein>
    <recommendedName>
        <fullName evidence="4">Probable multidrug resistance protein NorM</fullName>
    </recommendedName>
    <alternativeName>
        <fullName evidence="12">Multidrug-efflux transporter</fullName>
    </alternativeName>
</protein>
<proteinExistence type="inferred from homology"/>
<dbReference type="PANTHER" id="PTHR43298">
    <property type="entry name" value="MULTIDRUG RESISTANCE PROTEIN NORM-RELATED"/>
    <property type="match status" value="1"/>
</dbReference>
<feature type="transmembrane region" description="Helical" evidence="13">
    <location>
        <begin position="195"/>
        <end position="217"/>
    </location>
</feature>
<evidence type="ECO:0000256" key="13">
    <source>
        <dbReference type="SAM" id="Phobius"/>
    </source>
</evidence>
<dbReference type="GO" id="GO:0006811">
    <property type="term" value="P:monoatomic ion transport"/>
    <property type="evidence" value="ECO:0007669"/>
    <property type="project" value="UniProtKB-KW"/>
</dbReference>
<accession>A0A9D1JF52</accession>
<dbReference type="Proteomes" id="UP000886841">
    <property type="component" value="Unassembled WGS sequence"/>
</dbReference>
<dbReference type="AlphaFoldDB" id="A0A9D1JF52"/>
<feature type="transmembrane region" description="Helical" evidence="13">
    <location>
        <begin position="21"/>
        <end position="47"/>
    </location>
</feature>
<evidence type="ECO:0000256" key="7">
    <source>
        <dbReference type="ARBA" id="ARBA00022475"/>
    </source>
</evidence>
<evidence type="ECO:0000256" key="2">
    <source>
        <dbReference type="ARBA" id="ARBA00004651"/>
    </source>
</evidence>
<evidence type="ECO:0000256" key="6">
    <source>
        <dbReference type="ARBA" id="ARBA00022449"/>
    </source>
</evidence>
<name>A0A9D1JF52_9FIRM</name>
<evidence type="ECO:0000313" key="15">
    <source>
        <dbReference type="Proteomes" id="UP000886841"/>
    </source>
</evidence>
<comment type="similarity">
    <text evidence="3">Belongs to the multi antimicrobial extrusion (MATE) (TC 2.A.66.1) family.</text>
</comment>
<keyword evidence="11 13" id="KW-0472">Membrane</keyword>
<evidence type="ECO:0000256" key="4">
    <source>
        <dbReference type="ARBA" id="ARBA00020268"/>
    </source>
</evidence>
<feature type="transmembrane region" description="Helical" evidence="13">
    <location>
        <begin position="168"/>
        <end position="189"/>
    </location>
</feature>
<evidence type="ECO:0000256" key="8">
    <source>
        <dbReference type="ARBA" id="ARBA00022692"/>
    </source>
</evidence>
<feature type="transmembrane region" description="Helical" evidence="13">
    <location>
        <begin position="98"/>
        <end position="125"/>
    </location>
</feature>
<gene>
    <name evidence="14" type="ORF">IAB98_04120</name>
</gene>
<dbReference type="NCBIfam" id="TIGR00797">
    <property type="entry name" value="matE"/>
    <property type="match status" value="1"/>
</dbReference>
<feature type="transmembrane region" description="Helical" evidence="13">
    <location>
        <begin position="361"/>
        <end position="379"/>
    </location>
</feature>
<keyword evidence="8 13" id="KW-0812">Transmembrane</keyword>
<dbReference type="PIRSF" id="PIRSF006603">
    <property type="entry name" value="DinF"/>
    <property type="match status" value="1"/>
</dbReference>
<keyword evidence="9 13" id="KW-1133">Transmembrane helix</keyword>
<evidence type="ECO:0000256" key="12">
    <source>
        <dbReference type="ARBA" id="ARBA00031636"/>
    </source>
</evidence>
<keyword evidence="5" id="KW-0813">Transport</keyword>
<evidence type="ECO:0000256" key="9">
    <source>
        <dbReference type="ARBA" id="ARBA00022989"/>
    </source>
</evidence>
<dbReference type="Pfam" id="PF01554">
    <property type="entry name" value="MatE"/>
    <property type="match status" value="2"/>
</dbReference>
<evidence type="ECO:0000313" key="14">
    <source>
        <dbReference type="EMBL" id="HIR92589.1"/>
    </source>
</evidence>
<dbReference type="InterPro" id="IPR050222">
    <property type="entry name" value="MATE_MdtK"/>
</dbReference>
<comment type="function">
    <text evidence="1">Multidrug efflux pump.</text>
</comment>
<keyword evidence="7" id="KW-1003">Cell membrane</keyword>
<feature type="transmembrane region" description="Helical" evidence="13">
    <location>
        <begin position="325"/>
        <end position="349"/>
    </location>
</feature>
<dbReference type="EMBL" id="DVHU01000036">
    <property type="protein sequence ID" value="HIR92589.1"/>
    <property type="molecule type" value="Genomic_DNA"/>
</dbReference>
<dbReference type="PANTHER" id="PTHR43298:SF2">
    <property type="entry name" value="FMN_FAD EXPORTER YEEO-RELATED"/>
    <property type="match status" value="1"/>
</dbReference>
<evidence type="ECO:0000256" key="10">
    <source>
        <dbReference type="ARBA" id="ARBA00023065"/>
    </source>
</evidence>
<dbReference type="GO" id="GO:0015297">
    <property type="term" value="F:antiporter activity"/>
    <property type="evidence" value="ECO:0007669"/>
    <property type="project" value="UniProtKB-KW"/>
</dbReference>
<comment type="caution">
    <text evidence="14">The sequence shown here is derived from an EMBL/GenBank/DDBJ whole genome shotgun (WGS) entry which is preliminary data.</text>
</comment>
<keyword evidence="10" id="KW-0406">Ion transport</keyword>
<feature type="transmembrane region" description="Helical" evidence="13">
    <location>
        <begin position="59"/>
        <end position="78"/>
    </location>
</feature>
<dbReference type="GO" id="GO:0005886">
    <property type="term" value="C:plasma membrane"/>
    <property type="evidence" value="ECO:0007669"/>
    <property type="project" value="UniProtKB-SubCell"/>
</dbReference>
<feature type="transmembrane region" description="Helical" evidence="13">
    <location>
        <begin position="137"/>
        <end position="156"/>
    </location>
</feature>
<dbReference type="CDD" id="cd13137">
    <property type="entry name" value="MATE_NorM_like"/>
    <property type="match status" value="1"/>
</dbReference>
<comment type="subcellular location">
    <subcellularLocation>
        <location evidence="2">Cell membrane</location>
        <topology evidence="2">Multi-pass membrane protein</topology>
    </subcellularLocation>
</comment>
<keyword evidence="6" id="KW-0050">Antiport</keyword>
<sequence>MKKLSEDTSSYLFSNQALRKLIAPLIIEQFLAVFVGLADSIMVASAGEAAVSGVSMMDTVFVLLINIFAALATGGAVVSGQSLGRKKPEEACRATTQLFLFVGVLSVAVMAGIYLCKNWILYGLFGDAEAEVISSCRTYLLIVGASIPFLAIYNAGAATFRAMGNSKISMYVSLLMNAINIGGNGIFIYGMGWGVAGAALPTLVSRIFAGVGMVVLLRNQSHPLHLPKPFRFHFEGWMLKKILHIGVPNGVENSMFQLGKILVLSIVAGFGTASTAANAVCNNLAMFQTLPGIAMGYATLSVTAQCVGAGDYKQTRYYKRKLMRLTYLFILISSLILAALLPFIIWLYNLSAEASQMTEKIMWSHTAFCILIWPLSFTLPNVLRAANDVRYCMILSIASMWIFRVFCSKIFGVDLGLGVLGIWFAMYLDWAVRSLGFVVRYARGKWEHIRL</sequence>
<organism evidence="14 15">
    <name type="scientific">Candidatus Egerieimonas intestinavium</name>
    <dbReference type="NCBI Taxonomy" id="2840777"/>
    <lineage>
        <taxon>Bacteria</taxon>
        <taxon>Bacillati</taxon>
        <taxon>Bacillota</taxon>
        <taxon>Clostridia</taxon>
        <taxon>Lachnospirales</taxon>
        <taxon>Lachnospiraceae</taxon>
        <taxon>Lachnospiraceae incertae sedis</taxon>
        <taxon>Candidatus Egerieimonas</taxon>
    </lineage>
</organism>
<evidence type="ECO:0000256" key="11">
    <source>
        <dbReference type="ARBA" id="ARBA00023136"/>
    </source>
</evidence>
<reference evidence="14" key="2">
    <citation type="journal article" date="2021" name="PeerJ">
        <title>Extensive microbial diversity within the chicken gut microbiome revealed by metagenomics and culture.</title>
        <authorList>
            <person name="Gilroy R."/>
            <person name="Ravi A."/>
            <person name="Getino M."/>
            <person name="Pursley I."/>
            <person name="Horton D.L."/>
            <person name="Alikhan N.F."/>
            <person name="Baker D."/>
            <person name="Gharbi K."/>
            <person name="Hall N."/>
            <person name="Watson M."/>
            <person name="Adriaenssens E.M."/>
            <person name="Foster-Nyarko E."/>
            <person name="Jarju S."/>
            <person name="Secka A."/>
            <person name="Antonio M."/>
            <person name="Oren A."/>
            <person name="Chaudhuri R.R."/>
            <person name="La Ragione R."/>
            <person name="Hildebrand F."/>
            <person name="Pallen M.J."/>
        </authorList>
    </citation>
    <scope>NUCLEOTIDE SEQUENCE</scope>
    <source>
        <strain evidence="14">ChiSxjej1B13-7041</strain>
    </source>
</reference>
<evidence type="ECO:0000256" key="5">
    <source>
        <dbReference type="ARBA" id="ARBA00022448"/>
    </source>
</evidence>